<evidence type="ECO:0000313" key="3">
    <source>
        <dbReference type="Proteomes" id="UP000265427"/>
    </source>
</evidence>
<evidence type="ECO:0000313" key="2">
    <source>
        <dbReference type="EMBL" id="RHY17517.1"/>
    </source>
</evidence>
<comment type="caution">
    <text evidence="2">The sequence shown here is derived from an EMBL/GenBank/DDBJ whole genome shotgun (WGS) entry which is preliminary data.</text>
</comment>
<organism evidence="2 3">
    <name type="scientific">Aphanomyces astaci</name>
    <name type="common">Crayfish plague agent</name>
    <dbReference type="NCBI Taxonomy" id="112090"/>
    <lineage>
        <taxon>Eukaryota</taxon>
        <taxon>Sar</taxon>
        <taxon>Stramenopiles</taxon>
        <taxon>Oomycota</taxon>
        <taxon>Saprolegniomycetes</taxon>
        <taxon>Saprolegniales</taxon>
        <taxon>Verrucalvaceae</taxon>
        <taxon>Aphanomyces</taxon>
    </lineage>
</organism>
<evidence type="ECO:0000256" key="1">
    <source>
        <dbReference type="SAM" id="MobiDB-lite"/>
    </source>
</evidence>
<dbReference type="EMBL" id="QUSZ01003689">
    <property type="protein sequence ID" value="RHY17517.1"/>
    <property type="molecule type" value="Genomic_DNA"/>
</dbReference>
<sequence>LAAGVIGNLAGLLALDHIVNRKLWRSLARNSLGRQLVFNSTSILSEIRGAVVDKPGYGATCVDIKIRAWCTLRWFLASHLTSLGLPEQPHVMRALAAATYKSKSPHRANRDSKSATEDIEESQRSTATTGPRIVTEMEDTTRTETVSSNSELHVVVQDREGHMHVINAEKREMQALAVEVKILRDTNILLG</sequence>
<reference evidence="2 3" key="1">
    <citation type="submission" date="2018-08" db="EMBL/GenBank/DDBJ databases">
        <title>Aphanomyces genome sequencing and annotation.</title>
        <authorList>
            <person name="Minardi D."/>
            <person name="Oidtmann B."/>
            <person name="Van Der Giezen M."/>
            <person name="Studholme D.J."/>
        </authorList>
    </citation>
    <scope>NUCLEOTIDE SEQUENCE [LARGE SCALE GENOMIC DNA]</scope>
    <source>
        <strain evidence="2 3">Kv</strain>
    </source>
</reference>
<name>A0A397BHL2_APHAT</name>
<feature type="non-terminal residue" evidence="2">
    <location>
        <position position="1"/>
    </location>
</feature>
<proteinExistence type="predicted"/>
<dbReference type="Proteomes" id="UP000265427">
    <property type="component" value="Unassembled WGS sequence"/>
</dbReference>
<dbReference type="AlphaFoldDB" id="A0A397BHL2"/>
<protein>
    <submittedName>
        <fullName evidence="2">Uncharacterized protein</fullName>
    </submittedName>
</protein>
<gene>
    <name evidence="2" type="ORF">DYB36_009849</name>
</gene>
<feature type="region of interest" description="Disordered" evidence="1">
    <location>
        <begin position="102"/>
        <end position="144"/>
    </location>
</feature>
<accession>A0A397BHL2</accession>